<protein>
    <submittedName>
        <fullName evidence="1">Uncharacterized protein</fullName>
    </submittedName>
</protein>
<evidence type="ECO:0000313" key="2">
    <source>
        <dbReference type="Proteomes" id="UP000317650"/>
    </source>
</evidence>
<sequence>MCLWECPNDQAATAVTLQKLGSPSITMMVILGGNTRVMQKQYILPAAADGFPMATAICWRINLIIRQRDSTGTVLVSSCLLASLSNREHIQSLQPHLSLPLRLPLPPMESTVVAEKLNCKAKISSSFFLPSTISSNRSSSCPTRFSVPDLSVPNHPFNPSTFSLRPLPLPAVSSGSRPSVSPFSISSRSSSADALAARNSCMRIPGRPPSPSTSPCSLCRSRATETAYAELEHAGPWKTPCSGLQ</sequence>
<comment type="caution">
    <text evidence="1">The sequence shown here is derived from an EMBL/GenBank/DDBJ whole genome shotgun (WGS) entry which is preliminary data.</text>
</comment>
<organism evidence="1 2">
    <name type="scientific">Musa balbisiana</name>
    <name type="common">Banana</name>
    <dbReference type="NCBI Taxonomy" id="52838"/>
    <lineage>
        <taxon>Eukaryota</taxon>
        <taxon>Viridiplantae</taxon>
        <taxon>Streptophyta</taxon>
        <taxon>Embryophyta</taxon>
        <taxon>Tracheophyta</taxon>
        <taxon>Spermatophyta</taxon>
        <taxon>Magnoliopsida</taxon>
        <taxon>Liliopsida</taxon>
        <taxon>Zingiberales</taxon>
        <taxon>Musaceae</taxon>
        <taxon>Musa</taxon>
    </lineage>
</organism>
<dbReference type="Proteomes" id="UP000317650">
    <property type="component" value="Chromosome 8"/>
</dbReference>
<dbReference type="AlphaFoldDB" id="A0A4S8K212"/>
<proteinExistence type="predicted"/>
<dbReference type="EMBL" id="PYDT01000002">
    <property type="protein sequence ID" value="THU68787.1"/>
    <property type="molecule type" value="Genomic_DNA"/>
</dbReference>
<evidence type="ECO:0000313" key="1">
    <source>
        <dbReference type="EMBL" id="THU68787.1"/>
    </source>
</evidence>
<keyword evidence="2" id="KW-1185">Reference proteome</keyword>
<name>A0A4S8K212_MUSBA</name>
<gene>
    <name evidence="1" type="ORF">C4D60_Mb08t07520</name>
</gene>
<accession>A0A4S8K212</accession>
<reference evidence="1 2" key="1">
    <citation type="journal article" date="2019" name="Nat. Plants">
        <title>Genome sequencing of Musa balbisiana reveals subgenome evolution and function divergence in polyploid bananas.</title>
        <authorList>
            <person name="Yao X."/>
        </authorList>
    </citation>
    <scope>NUCLEOTIDE SEQUENCE [LARGE SCALE GENOMIC DNA]</scope>
    <source>
        <strain evidence="2">cv. DH-PKW</strain>
        <tissue evidence="1">Leaves</tissue>
    </source>
</reference>